<dbReference type="GO" id="GO:0005886">
    <property type="term" value="C:plasma membrane"/>
    <property type="evidence" value="ECO:0007669"/>
    <property type="project" value="UniProtKB-SubCell"/>
</dbReference>
<sequence length="318" mass="34576">MGGLSGVLATARARGTVWGYRAGWSAVRRMPERAAYRVFDTVADASVRRGGKGLARMRANYAKVRPELDDAALDALVGEGMRSYTRYFCEAFRLPDCTHDDLDRMCRAVNDAAVRANLDAGRSAVIFVPHMGNWDIAGAWSTGHLAPVTTVAERLEPEEVFREFFEFRESLGMTILPLTGGPNPFNGLREAVDRGDFVALVSDRDLTSNGVEVDFFGHRARMAKGPALLALLTGAPLYAASIHFAPAAPGRGAAGRETVVTFSNEIPVPTEGDTAAKAQAMTQACAAYVEGPIREHTSDWHMMQRVFVDDLDPTRLGR</sequence>
<dbReference type="EMBL" id="JADIXZ010000003">
    <property type="protein sequence ID" value="MBK6300061.1"/>
    <property type="molecule type" value="Genomic_DNA"/>
</dbReference>
<name>A0A934X2Z4_9MICO</name>
<keyword evidence="2" id="KW-1003">Cell membrane</keyword>
<reference evidence="7 8" key="1">
    <citation type="submission" date="2020-10" db="EMBL/GenBank/DDBJ databases">
        <title>Connecting structure to function with the recovery of over 1000 high-quality activated sludge metagenome-assembled genomes encoding full-length rRNA genes using long-read sequencing.</title>
        <authorList>
            <person name="Singleton C.M."/>
            <person name="Petriglieri F."/>
            <person name="Kristensen J.M."/>
            <person name="Kirkegaard R.H."/>
            <person name="Michaelsen T.Y."/>
            <person name="Andersen M.H."/>
            <person name="Karst S.M."/>
            <person name="Dueholm M.S."/>
            <person name="Nielsen P.H."/>
            <person name="Albertsen M."/>
        </authorList>
    </citation>
    <scope>NUCLEOTIDE SEQUENCE [LARGE SCALE GENOMIC DNA]</scope>
    <source>
        <strain evidence="7">AalE_18-Q3-R2-46_BAT3C.188</strain>
    </source>
</reference>
<dbReference type="NCBIfam" id="NF005919">
    <property type="entry name" value="PRK07920.1"/>
    <property type="match status" value="1"/>
</dbReference>
<keyword evidence="3" id="KW-0997">Cell inner membrane</keyword>
<proteinExistence type="predicted"/>
<dbReference type="CDD" id="cd07984">
    <property type="entry name" value="LPLAT_LABLAT-like"/>
    <property type="match status" value="1"/>
</dbReference>
<dbReference type="Proteomes" id="UP000718281">
    <property type="component" value="Unassembled WGS sequence"/>
</dbReference>
<dbReference type="Pfam" id="PF03279">
    <property type="entry name" value="Lip_A_acyltrans"/>
    <property type="match status" value="1"/>
</dbReference>
<comment type="subcellular location">
    <subcellularLocation>
        <location evidence="1">Cell inner membrane</location>
    </subcellularLocation>
</comment>
<evidence type="ECO:0000256" key="5">
    <source>
        <dbReference type="ARBA" id="ARBA00023136"/>
    </source>
</evidence>
<evidence type="ECO:0000256" key="4">
    <source>
        <dbReference type="ARBA" id="ARBA00022679"/>
    </source>
</evidence>
<evidence type="ECO:0000313" key="8">
    <source>
        <dbReference type="Proteomes" id="UP000718281"/>
    </source>
</evidence>
<evidence type="ECO:0000256" key="3">
    <source>
        <dbReference type="ARBA" id="ARBA00022519"/>
    </source>
</evidence>
<dbReference type="GO" id="GO:0009247">
    <property type="term" value="P:glycolipid biosynthetic process"/>
    <property type="evidence" value="ECO:0007669"/>
    <property type="project" value="UniProtKB-ARBA"/>
</dbReference>
<keyword evidence="6 7" id="KW-0012">Acyltransferase</keyword>
<dbReference type="PANTHER" id="PTHR30606">
    <property type="entry name" value="LIPID A BIOSYNTHESIS LAUROYL ACYLTRANSFERASE"/>
    <property type="match status" value="1"/>
</dbReference>
<dbReference type="AlphaFoldDB" id="A0A934X2Z4"/>
<evidence type="ECO:0000256" key="2">
    <source>
        <dbReference type="ARBA" id="ARBA00022475"/>
    </source>
</evidence>
<evidence type="ECO:0000256" key="1">
    <source>
        <dbReference type="ARBA" id="ARBA00004533"/>
    </source>
</evidence>
<gene>
    <name evidence="7" type="ORF">IPF40_03060</name>
</gene>
<dbReference type="InterPro" id="IPR004960">
    <property type="entry name" value="LipA_acyltrans"/>
</dbReference>
<comment type="caution">
    <text evidence="7">The sequence shown here is derived from an EMBL/GenBank/DDBJ whole genome shotgun (WGS) entry which is preliminary data.</text>
</comment>
<dbReference type="GO" id="GO:0016746">
    <property type="term" value="F:acyltransferase activity"/>
    <property type="evidence" value="ECO:0007669"/>
    <property type="project" value="UniProtKB-KW"/>
</dbReference>
<organism evidence="7 8">
    <name type="scientific">Candidatus Phosphoribacter hodrii</name>
    <dbReference type="NCBI Taxonomy" id="2953743"/>
    <lineage>
        <taxon>Bacteria</taxon>
        <taxon>Bacillati</taxon>
        <taxon>Actinomycetota</taxon>
        <taxon>Actinomycetes</taxon>
        <taxon>Micrococcales</taxon>
        <taxon>Dermatophilaceae</taxon>
        <taxon>Candidatus Phosphoribacter</taxon>
    </lineage>
</organism>
<keyword evidence="5" id="KW-0472">Membrane</keyword>
<accession>A0A934X2Z4</accession>
<dbReference type="PANTHER" id="PTHR30606:SF10">
    <property type="entry name" value="PHOSPHATIDYLINOSITOL MANNOSIDE ACYLTRANSFERASE"/>
    <property type="match status" value="1"/>
</dbReference>
<evidence type="ECO:0000256" key="6">
    <source>
        <dbReference type="ARBA" id="ARBA00023315"/>
    </source>
</evidence>
<evidence type="ECO:0000313" key="7">
    <source>
        <dbReference type="EMBL" id="MBK6300061.1"/>
    </source>
</evidence>
<keyword evidence="4" id="KW-0808">Transferase</keyword>
<protein>
    <submittedName>
        <fullName evidence="7">Phosphatidylinositol mannoside acyltransferase</fullName>
    </submittedName>
</protein>